<keyword evidence="3" id="KW-1185">Reference proteome</keyword>
<dbReference type="InterPro" id="IPR001387">
    <property type="entry name" value="Cro/C1-type_HTH"/>
</dbReference>
<dbReference type="InterPro" id="IPR043917">
    <property type="entry name" value="DUF5753"/>
</dbReference>
<evidence type="ECO:0000313" key="3">
    <source>
        <dbReference type="Proteomes" id="UP001214441"/>
    </source>
</evidence>
<dbReference type="Pfam" id="PF19054">
    <property type="entry name" value="DUF5753"/>
    <property type="match status" value="1"/>
</dbReference>
<dbReference type="SMART" id="SM00530">
    <property type="entry name" value="HTH_XRE"/>
    <property type="match status" value="1"/>
</dbReference>
<dbReference type="SUPFAM" id="SSF47413">
    <property type="entry name" value="lambda repressor-like DNA-binding domains"/>
    <property type="match status" value="1"/>
</dbReference>
<gene>
    <name evidence="2" type="ORF">NMN56_015850</name>
</gene>
<dbReference type="Proteomes" id="UP001214441">
    <property type="component" value="Unassembled WGS sequence"/>
</dbReference>
<dbReference type="RefSeq" id="WP_274039631.1">
    <property type="nucleotide sequence ID" value="NZ_JANCPR020000014.1"/>
</dbReference>
<dbReference type="CDD" id="cd00093">
    <property type="entry name" value="HTH_XRE"/>
    <property type="match status" value="1"/>
</dbReference>
<dbReference type="Gene3D" id="1.10.260.40">
    <property type="entry name" value="lambda repressor-like DNA-binding domains"/>
    <property type="match status" value="1"/>
</dbReference>
<evidence type="ECO:0000313" key="2">
    <source>
        <dbReference type="EMBL" id="MDJ1133410.1"/>
    </source>
</evidence>
<evidence type="ECO:0000259" key="1">
    <source>
        <dbReference type="PROSITE" id="PS50943"/>
    </source>
</evidence>
<organism evidence="2 3">
    <name type="scientific">Streptomyces iconiensis</name>
    <dbReference type="NCBI Taxonomy" id="1384038"/>
    <lineage>
        <taxon>Bacteria</taxon>
        <taxon>Bacillati</taxon>
        <taxon>Actinomycetota</taxon>
        <taxon>Actinomycetes</taxon>
        <taxon>Kitasatosporales</taxon>
        <taxon>Streptomycetaceae</taxon>
        <taxon>Streptomyces</taxon>
    </lineage>
</organism>
<dbReference type="Pfam" id="PF13560">
    <property type="entry name" value="HTH_31"/>
    <property type="match status" value="1"/>
</dbReference>
<reference evidence="2 3" key="1">
    <citation type="submission" date="2023-05" db="EMBL/GenBank/DDBJ databases">
        <title>Streptantibioticus silvisoli sp. nov., acidotolerant actinomycetes 1 from pine litter.</title>
        <authorList>
            <person name="Swiecimska M."/>
            <person name="Golinska P."/>
            <person name="Sangal V."/>
            <person name="Wachnowicz B."/>
            <person name="Goodfellow M."/>
        </authorList>
    </citation>
    <scope>NUCLEOTIDE SEQUENCE [LARGE SCALE GENOMIC DNA]</scope>
    <source>
        <strain evidence="2 3">DSM 42109</strain>
    </source>
</reference>
<feature type="domain" description="HTH cro/C1-type" evidence="1">
    <location>
        <begin position="15"/>
        <end position="68"/>
    </location>
</feature>
<comment type="caution">
    <text evidence="2">The sequence shown here is derived from an EMBL/GenBank/DDBJ whole genome shotgun (WGS) entry which is preliminary data.</text>
</comment>
<dbReference type="EMBL" id="JANCPR020000014">
    <property type="protein sequence ID" value="MDJ1133410.1"/>
    <property type="molecule type" value="Genomic_DNA"/>
</dbReference>
<dbReference type="PROSITE" id="PS50943">
    <property type="entry name" value="HTH_CROC1"/>
    <property type="match status" value="1"/>
</dbReference>
<sequence length="284" mass="31829">MGAPTVRRRRLGAELRRLREQQRLTTDHVAKQFGWHNAKVSRIETGRSAARPGDVQSLLDLYGMHDEPKRRALVALARNGNRRGWWQTYSDVLTSAYTDFISLESDATVMRTYECGLVPGLFQTAAYARDIIAGINMTETSAEVDRLAEVRQARQAVLTRPKPLEVWAVVDEGALRTRTTGGARVMSDQLRRMLDLSALPNVTIQVMPQAAGPHPGRSGAFAILGFPERHDMDVVLVENLTNALYMEEQHEVDRYAAAFQRIVADALSLDASLHLIRQLKDELQ</sequence>
<accession>A0ABT6ZWG3</accession>
<dbReference type="InterPro" id="IPR010982">
    <property type="entry name" value="Lambda_DNA-bd_dom_sf"/>
</dbReference>
<name>A0ABT6ZWG3_9ACTN</name>
<protein>
    <submittedName>
        <fullName evidence="2">Helix-turn-helix transcriptional regulator</fullName>
    </submittedName>
</protein>
<proteinExistence type="predicted"/>